<evidence type="ECO:0000313" key="6">
    <source>
        <dbReference type="EMBL" id="CAD7702147.1"/>
    </source>
</evidence>
<comment type="caution">
    <text evidence="6">The sequence shown here is derived from an EMBL/GenBank/DDBJ whole genome shotgun (WGS) entry which is preliminary data.</text>
</comment>
<evidence type="ECO:0000313" key="7">
    <source>
        <dbReference type="Proteomes" id="UP000708148"/>
    </source>
</evidence>
<comment type="catalytic activity">
    <reaction evidence="4">
        <text>an N-acyl-L-alpha-aminoacyl-tRNA + H2O = an N-acyl-L-amino acid + a tRNA + H(+)</text>
        <dbReference type="Rhea" id="RHEA:54448"/>
        <dbReference type="Rhea" id="RHEA-COMP:10123"/>
        <dbReference type="Rhea" id="RHEA-COMP:13883"/>
        <dbReference type="ChEBI" id="CHEBI:15377"/>
        <dbReference type="ChEBI" id="CHEBI:15378"/>
        <dbReference type="ChEBI" id="CHEBI:59874"/>
        <dbReference type="ChEBI" id="CHEBI:78442"/>
        <dbReference type="ChEBI" id="CHEBI:138191"/>
        <dbReference type="EC" id="3.1.1.29"/>
    </reaction>
</comment>
<dbReference type="FunFam" id="3.40.1490.10:FF:000002">
    <property type="entry name" value="Peptidyl-tRNA hydrolase 2, mitochondrial"/>
    <property type="match status" value="1"/>
</dbReference>
<dbReference type="Proteomes" id="UP000708148">
    <property type="component" value="Unassembled WGS sequence"/>
</dbReference>
<dbReference type="OrthoDB" id="1733656at2759"/>
<reference evidence="6" key="1">
    <citation type="submission" date="2020-12" db="EMBL/GenBank/DDBJ databases">
        <authorList>
            <person name="Iha C."/>
        </authorList>
    </citation>
    <scope>NUCLEOTIDE SEQUENCE</scope>
</reference>
<name>A0A8S1J931_9CHLO</name>
<dbReference type="SUPFAM" id="SSF102462">
    <property type="entry name" value="Peptidyl-tRNA hydrolase II"/>
    <property type="match status" value="1"/>
</dbReference>
<sequence>MPVLDRLVTAAGALLAAFLSGYAIGFYRAEAAMGEETKGQDQNPGEDRRSGEHQVPDQMSGPSGGEGKAAIGGRVVMGLPPPAPVGGHPGNGRYRAPSPCPSSDADSDFGDGMPAAAGGGRRLVLVVRTDLKLTKGKVGSQLCHAALGQFKKLHRAKNPNLWDWEHDGRSTVVLRVSDAAGLTALKESAKTAGIPTHTVVDRSSQHSGPVKTVMALGPFATDAISEITGHLSLY</sequence>
<keyword evidence="7" id="KW-1185">Reference proteome</keyword>
<evidence type="ECO:0000256" key="5">
    <source>
        <dbReference type="SAM" id="MobiDB-lite"/>
    </source>
</evidence>
<dbReference type="InterPro" id="IPR023476">
    <property type="entry name" value="Pep_tRNA_hydro_II_dom_sf"/>
</dbReference>
<feature type="region of interest" description="Disordered" evidence="5">
    <location>
        <begin position="35"/>
        <end position="107"/>
    </location>
</feature>
<dbReference type="PANTHER" id="PTHR12649:SF11">
    <property type="entry name" value="PEPTIDYL-TRNA HYDROLASE 2, MITOCHONDRIAL"/>
    <property type="match status" value="1"/>
</dbReference>
<dbReference type="InterPro" id="IPR002833">
    <property type="entry name" value="PTH2"/>
</dbReference>
<dbReference type="Pfam" id="PF01981">
    <property type="entry name" value="PTH2"/>
    <property type="match status" value="1"/>
</dbReference>
<dbReference type="AlphaFoldDB" id="A0A8S1J931"/>
<evidence type="ECO:0000256" key="2">
    <source>
        <dbReference type="ARBA" id="ARBA00022801"/>
    </source>
</evidence>
<dbReference type="GO" id="GO:0005829">
    <property type="term" value="C:cytosol"/>
    <property type="evidence" value="ECO:0007669"/>
    <property type="project" value="TreeGrafter"/>
</dbReference>
<dbReference type="Gene3D" id="3.40.1490.10">
    <property type="entry name" value="Bit1"/>
    <property type="match status" value="1"/>
</dbReference>
<evidence type="ECO:0000256" key="4">
    <source>
        <dbReference type="ARBA" id="ARBA00048707"/>
    </source>
</evidence>
<dbReference type="PANTHER" id="PTHR12649">
    <property type="entry name" value="PEPTIDYL-TRNA HYDROLASE 2"/>
    <property type="match status" value="1"/>
</dbReference>
<proteinExistence type="inferred from homology"/>
<organism evidence="6 7">
    <name type="scientific">Ostreobium quekettii</name>
    <dbReference type="NCBI Taxonomy" id="121088"/>
    <lineage>
        <taxon>Eukaryota</taxon>
        <taxon>Viridiplantae</taxon>
        <taxon>Chlorophyta</taxon>
        <taxon>core chlorophytes</taxon>
        <taxon>Ulvophyceae</taxon>
        <taxon>TCBD clade</taxon>
        <taxon>Bryopsidales</taxon>
        <taxon>Ostreobineae</taxon>
        <taxon>Ostreobiaceae</taxon>
        <taxon>Ostreobium</taxon>
    </lineage>
</organism>
<protein>
    <recommendedName>
        <fullName evidence="1">peptidyl-tRNA hydrolase</fullName>
        <ecNumber evidence="1">3.1.1.29</ecNumber>
    </recommendedName>
</protein>
<evidence type="ECO:0000256" key="1">
    <source>
        <dbReference type="ARBA" id="ARBA00013260"/>
    </source>
</evidence>
<keyword evidence="2" id="KW-0378">Hydrolase</keyword>
<comment type="similarity">
    <text evidence="3">Belongs to the PTH2 family.</text>
</comment>
<accession>A0A8S1J931</accession>
<dbReference type="GO" id="GO:0004045">
    <property type="term" value="F:peptidyl-tRNA hydrolase activity"/>
    <property type="evidence" value="ECO:0007669"/>
    <property type="project" value="UniProtKB-EC"/>
</dbReference>
<dbReference type="EMBL" id="CAJHUC010001724">
    <property type="protein sequence ID" value="CAD7702147.1"/>
    <property type="molecule type" value="Genomic_DNA"/>
</dbReference>
<evidence type="ECO:0000256" key="3">
    <source>
        <dbReference type="ARBA" id="ARBA00038050"/>
    </source>
</evidence>
<gene>
    <name evidence="6" type="ORF">OSTQU699_LOCUS7504</name>
</gene>
<dbReference type="EC" id="3.1.1.29" evidence="1"/>
<feature type="compositionally biased region" description="Basic and acidic residues" evidence="5">
    <location>
        <begin position="35"/>
        <end position="55"/>
    </location>
</feature>